<comment type="caution">
    <text evidence="1">The sequence shown here is derived from an EMBL/GenBank/DDBJ whole genome shotgun (WGS) entry which is preliminary data.</text>
</comment>
<protein>
    <submittedName>
        <fullName evidence="1">Uncharacterized protein</fullName>
    </submittedName>
</protein>
<accession>A0A8T0RGL4</accession>
<name>A0A8T0RGL4_PANVG</name>
<organism evidence="1 2">
    <name type="scientific">Panicum virgatum</name>
    <name type="common">Blackwell switchgrass</name>
    <dbReference type="NCBI Taxonomy" id="38727"/>
    <lineage>
        <taxon>Eukaryota</taxon>
        <taxon>Viridiplantae</taxon>
        <taxon>Streptophyta</taxon>
        <taxon>Embryophyta</taxon>
        <taxon>Tracheophyta</taxon>
        <taxon>Spermatophyta</taxon>
        <taxon>Magnoliopsida</taxon>
        <taxon>Liliopsida</taxon>
        <taxon>Poales</taxon>
        <taxon>Poaceae</taxon>
        <taxon>PACMAD clade</taxon>
        <taxon>Panicoideae</taxon>
        <taxon>Panicodae</taxon>
        <taxon>Paniceae</taxon>
        <taxon>Panicinae</taxon>
        <taxon>Panicum</taxon>
        <taxon>Panicum sect. Hiantes</taxon>
    </lineage>
</organism>
<evidence type="ECO:0000313" key="2">
    <source>
        <dbReference type="Proteomes" id="UP000823388"/>
    </source>
</evidence>
<dbReference type="EMBL" id="CM029047">
    <property type="protein sequence ID" value="KAG2585192.1"/>
    <property type="molecule type" value="Genomic_DNA"/>
</dbReference>
<gene>
    <name evidence="1" type="ORF">PVAP13_6KG377306</name>
</gene>
<dbReference type="PANTHER" id="PTHR35161:SF22">
    <property type="match status" value="1"/>
</dbReference>
<dbReference type="PANTHER" id="PTHR35161">
    <property type="entry name" value="OS02G0303100 PROTEIN"/>
    <property type="match status" value="1"/>
</dbReference>
<dbReference type="Proteomes" id="UP000823388">
    <property type="component" value="Chromosome 6K"/>
</dbReference>
<dbReference type="AlphaFoldDB" id="A0A8T0RGL4"/>
<evidence type="ECO:0000313" key="1">
    <source>
        <dbReference type="EMBL" id="KAG2585192.1"/>
    </source>
</evidence>
<reference evidence="1" key="1">
    <citation type="submission" date="2020-05" db="EMBL/GenBank/DDBJ databases">
        <title>WGS assembly of Panicum virgatum.</title>
        <authorList>
            <person name="Lovell J.T."/>
            <person name="Jenkins J."/>
            <person name="Shu S."/>
            <person name="Juenger T.E."/>
            <person name="Schmutz J."/>
        </authorList>
    </citation>
    <scope>NUCLEOTIDE SEQUENCE</scope>
    <source>
        <strain evidence="1">AP13</strain>
    </source>
</reference>
<sequence>MVVYQRVDGLNRNADEPVLSECCRLLLLRLIRMVIDFFDSNLCFDAFTFNDIMIDLAYDNVPRLVTGLTTNTATPGGIDRNLSSLVDVIEKGILSRSSGLPHDLTELFKLMRNNGHKNIDIINVHSSLIPLENVRELFLRMHSEYFDLKKSSPTDYITVSQGIIFPAGWELKIQSNK</sequence>
<keyword evidence="2" id="KW-1185">Reference proteome</keyword>
<proteinExistence type="predicted"/>